<evidence type="ECO:0000313" key="15">
    <source>
        <dbReference type="EMBL" id="TCT25484.1"/>
    </source>
</evidence>
<dbReference type="EC" id="5.3.1.16" evidence="5 12"/>
<comment type="similarity">
    <text evidence="4 12 13">Belongs to the HisA/HisF family.</text>
</comment>
<evidence type="ECO:0000256" key="13">
    <source>
        <dbReference type="RuleBase" id="RU003657"/>
    </source>
</evidence>
<dbReference type="CDD" id="cd04732">
    <property type="entry name" value="HisA"/>
    <property type="match status" value="1"/>
</dbReference>
<keyword evidence="8 12" id="KW-0028">Amino-acid biosynthesis</keyword>
<protein>
    <recommendedName>
        <fullName evidence="6 12">1-(5-phosphoribosyl)-5-[(5-phosphoribosylamino)methylideneamino] imidazole-4-carboxamide isomerase</fullName>
        <ecNumber evidence="5 12">5.3.1.16</ecNumber>
    </recommendedName>
    <alternativeName>
        <fullName evidence="11 12">Phosphoribosylformimino-5-aminoimidazole carboxamide ribotide isomerase</fullName>
    </alternativeName>
</protein>
<evidence type="ECO:0000256" key="4">
    <source>
        <dbReference type="ARBA" id="ARBA00009667"/>
    </source>
</evidence>
<accession>A0A4R3NA42</accession>
<dbReference type="AlphaFoldDB" id="A0A4R3NA42"/>
<keyword evidence="7 12" id="KW-0963">Cytoplasm</keyword>
<evidence type="ECO:0000256" key="2">
    <source>
        <dbReference type="ARBA" id="ARBA00004496"/>
    </source>
</evidence>
<dbReference type="EMBL" id="SMAN01000003">
    <property type="protein sequence ID" value="TCT25484.1"/>
    <property type="molecule type" value="Genomic_DNA"/>
</dbReference>
<dbReference type="InterPro" id="IPR013785">
    <property type="entry name" value="Aldolase_TIM"/>
</dbReference>
<evidence type="ECO:0000256" key="9">
    <source>
        <dbReference type="ARBA" id="ARBA00023102"/>
    </source>
</evidence>
<keyword evidence="9 12" id="KW-0368">Histidine biosynthesis</keyword>
<gene>
    <name evidence="12" type="primary">hisA</name>
    <name evidence="15" type="ORF">EDD68_10337</name>
</gene>
<dbReference type="OrthoDB" id="9807749at2"/>
<feature type="active site" description="Proton donor" evidence="12">
    <location>
        <position position="128"/>
    </location>
</feature>
<evidence type="ECO:0000256" key="10">
    <source>
        <dbReference type="ARBA" id="ARBA00023235"/>
    </source>
</evidence>
<evidence type="ECO:0000256" key="14">
    <source>
        <dbReference type="RuleBase" id="RU003658"/>
    </source>
</evidence>
<organism evidence="15 16">
    <name type="scientific">Melghiribacillus thermohalophilus</name>
    <dbReference type="NCBI Taxonomy" id="1324956"/>
    <lineage>
        <taxon>Bacteria</taxon>
        <taxon>Bacillati</taxon>
        <taxon>Bacillota</taxon>
        <taxon>Bacilli</taxon>
        <taxon>Bacillales</taxon>
        <taxon>Bacillaceae</taxon>
        <taxon>Melghiribacillus</taxon>
    </lineage>
</organism>
<dbReference type="GO" id="GO:0003949">
    <property type="term" value="F:1-(5-phosphoribosyl)-5-[(5-phosphoribosylamino)methylideneamino]imidazole-4-carboxamide isomerase activity"/>
    <property type="evidence" value="ECO:0007669"/>
    <property type="project" value="UniProtKB-UniRule"/>
</dbReference>
<dbReference type="HAMAP" id="MF_01014">
    <property type="entry name" value="HisA"/>
    <property type="match status" value="1"/>
</dbReference>
<dbReference type="Proteomes" id="UP000294650">
    <property type="component" value="Unassembled WGS sequence"/>
</dbReference>
<dbReference type="FunFam" id="3.20.20.70:FF:000009">
    <property type="entry name" value="1-(5-phosphoribosyl)-5-[(5-phosphoribosylamino)methylideneamino] imidazole-4-carboxamide isomerase"/>
    <property type="match status" value="1"/>
</dbReference>
<dbReference type="NCBIfam" id="TIGR00007">
    <property type="entry name" value="1-(5-phosphoribosyl)-5-[(5-phosphoribosylamino)methylideneamino]imidazole-4-carboxamide isomerase"/>
    <property type="match status" value="1"/>
</dbReference>
<dbReference type="GO" id="GO:0000162">
    <property type="term" value="P:L-tryptophan biosynthetic process"/>
    <property type="evidence" value="ECO:0007669"/>
    <property type="project" value="TreeGrafter"/>
</dbReference>
<evidence type="ECO:0000256" key="6">
    <source>
        <dbReference type="ARBA" id="ARBA00018464"/>
    </source>
</evidence>
<evidence type="ECO:0000256" key="3">
    <source>
        <dbReference type="ARBA" id="ARBA00005133"/>
    </source>
</evidence>
<evidence type="ECO:0000256" key="5">
    <source>
        <dbReference type="ARBA" id="ARBA00012550"/>
    </source>
</evidence>
<dbReference type="InterPro" id="IPR006062">
    <property type="entry name" value="His_biosynth"/>
</dbReference>
<keyword evidence="16" id="KW-1185">Reference proteome</keyword>
<evidence type="ECO:0000256" key="11">
    <source>
        <dbReference type="ARBA" id="ARBA00030547"/>
    </source>
</evidence>
<evidence type="ECO:0000256" key="7">
    <source>
        <dbReference type="ARBA" id="ARBA00022490"/>
    </source>
</evidence>
<dbReference type="SUPFAM" id="SSF51366">
    <property type="entry name" value="Ribulose-phoshate binding barrel"/>
    <property type="match status" value="1"/>
</dbReference>
<comment type="caution">
    <text evidence="15">The sequence shown here is derived from an EMBL/GenBank/DDBJ whole genome shotgun (WGS) entry which is preliminary data.</text>
</comment>
<dbReference type="RefSeq" id="WP_132370920.1">
    <property type="nucleotide sequence ID" value="NZ_SMAN01000003.1"/>
</dbReference>
<dbReference type="PANTHER" id="PTHR43090:SF2">
    <property type="entry name" value="1-(5-PHOSPHORIBOSYL)-5-[(5-PHOSPHORIBOSYLAMINO)METHYLIDENEAMINO] IMIDAZOLE-4-CARBOXAMIDE ISOMERASE"/>
    <property type="match status" value="1"/>
</dbReference>
<proteinExistence type="inferred from homology"/>
<name>A0A4R3NA42_9BACI</name>
<dbReference type="GO" id="GO:0005737">
    <property type="term" value="C:cytoplasm"/>
    <property type="evidence" value="ECO:0007669"/>
    <property type="project" value="UniProtKB-SubCell"/>
</dbReference>
<dbReference type="Pfam" id="PF00977">
    <property type="entry name" value="His_biosynth"/>
    <property type="match status" value="1"/>
</dbReference>
<reference evidence="15 16" key="1">
    <citation type="submission" date="2019-03" db="EMBL/GenBank/DDBJ databases">
        <title>Genomic Encyclopedia of Type Strains, Phase IV (KMG-IV): sequencing the most valuable type-strain genomes for metagenomic binning, comparative biology and taxonomic classification.</title>
        <authorList>
            <person name="Goeker M."/>
        </authorList>
    </citation>
    <scope>NUCLEOTIDE SEQUENCE [LARGE SCALE GENOMIC DNA]</scope>
    <source>
        <strain evidence="15 16">DSM 25894</strain>
    </source>
</reference>
<dbReference type="PANTHER" id="PTHR43090">
    <property type="entry name" value="1-(5-PHOSPHORIBOSYL)-5-[(5-PHOSPHORIBOSYLAMINO)METHYLIDENEAMINO] IMIDAZOLE-4-CARBOXAMIDE ISOMERASE"/>
    <property type="match status" value="1"/>
</dbReference>
<dbReference type="InterPro" id="IPR044524">
    <property type="entry name" value="Isoase_HisA-like"/>
</dbReference>
<dbReference type="InterPro" id="IPR011060">
    <property type="entry name" value="RibuloseP-bd_barrel"/>
</dbReference>
<sequence>MIIFPAIDIRNGKCVRLMQGQYDQEEVYGDPAEMAKKWASKGGEYLHLVDLDGALTGKAENLPVIQSIVQSVNIPVQVGGGIRSIEQIESYLDAGVRRVITGTSALQHENFLKQAIQRFSRKLAVSIDAKNGFVATDGWTKTSNVRAVDFARKLEDLGLKTIIYTDIAKDGMLSGPNFQELQAINEAVKMDVIASGGITTKKDIQTLKQYNLYGAIIGKALYTGNIELEEMLKEV</sequence>
<dbReference type="InterPro" id="IPR006063">
    <property type="entry name" value="HisA_bact_arch"/>
</dbReference>
<evidence type="ECO:0000256" key="12">
    <source>
        <dbReference type="HAMAP-Rule" id="MF_01014"/>
    </source>
</evidence>
<evidence type="ECO:0000313" key="16">
    <source>
        <dbReference type="Proteomes" id="UP000294650"/>
    </source>
</evidence>
<dbReference type="InterPro" id="IPR023016">
    <property type="entry name" value="HisA/PriA"/>
</dbReference>
<evidence type="ECO:0000256" key="1">
    <source>
        <dbReference type="ARBA" id="ARBA00000901"/>
    </source>
</evidence>
<keyword evidence="10 12" id="KW-0413">Isomerase</keyword>
<dbReference type="GO" id="GO:0000105">
    <property type="term" value="P:L-histidine biosynthetic process"/>
    <property type="evidence" value="ECO:0007669"/>
    <property type="project" value="UniProtKB-UniRule"/>
</dbReference>
<dbReference type="NCBIfam" id="NF010112">
    <property type="entry name" value="PRK13585.1"/>
    <property type="match status" value="1"/>
</dbReference>
<comment type="catalytic activity">
    <reaction evidence="1 12 14">
        <text>1-(5-phospho-beta-D-ribosyl)-5-[(5-phospho-beta-D-ribosylamino)methylideneamino]imidazole-4-carboxamide = 5-[(5-phospho-1-deoxy-D-ribulos-1-ylimino)methylamino]-1-(5-phospho-beta-D-ribosyl)imidazole-4-carboxamide</text>
        <dbReference type="Rhea" id="RHEA:15469"/>
        <dbReference type="ChEBI" id="CHEBI:58435"/>
        <dbReference type="ChEBI" id="CHEBI:58525"/>
        <dbReference type="EC" id="5.3.1.16"/>
    </reaction>
</comment>
<evidence type="ECO:0000256" key="8">
    <source>
        <dbReference type="ARBA" id="ARBA00022605"/>
    </source>
</evidence>
<dbReference type="UniPathway" id="UPA00031">
    <property type="reaction ID" value="UER00009"/>
</dbReference>
<dbReference type="Gene3D" id="3.20.20.70">
    <property type="entry name" value="Aldolase class I"/>
    <property type="match status" value="1"/>
</dbReference>
<feature type="active site" description="Proton acceptor" evidence="12">
    <location>
        <position position="8"/>
    </location>
</feature>
<comment type="subcellular location">
    <subcellularLocation>
        <location evidence="2 12 14">Cytoplasm</location>
    </subcellularLocation>
</comment>
<comment type="pathway">
    <text evidence="3 12 14">Amino-acid biosynthesis; L-histidine biosynthesis; L-histidine from 5-phospho-alpha-D-ribose 1-diphosphate: step 4/9.</text>
</comment>